<dbReference type="SUPFAM" id="SSF88946">
    <property type="entry name" value="Sigma2 domain of RNA polymerase sigma factors"/>
    <property type="match status" value="1"/>
</dbReference>
<dbReference type="PANTHER" id="PTHR30385">
    <property type="entry name" value="SIGMA FACTOR F FLAGELLAR"/>
    <property type="match status" value="1"/>
</dbReference>
<evidence type="ECO:0000256" key="4">
    <source>
        <dbReference type="ARBA" id="ARBA00023163"/>
    </source>
</evidence>
<dbReference type="RefSeq" id="WP_117715267.1">
    <property type="nucleotide sequence ID" value="NZ_QSTI01000018.1"/>
</dbReference>
<dbReference type="InterPro" id="IPR007627">
    <property type="entry name" value="RNA_pol_sigma70_r2"/>
</dbReference>
<accession>A0A3E4WY60</accession>
<dbReference type="InterPro" id="IPR014284">
    <property type="entry name" value="RNA_pol_sigma-70_dom"/>
</dbReference>
<sequence length="294" mass="33780">MDSVGRNEQIVSQIQSGVGDRQELLTELWVSNMGLVQKIIHQATGLQQNVHRQDFEDLEQQAFIGIMEAVRRYDPAAGVKFFTYAESYIRKSIYKYYDKNGQALRLPAYMRKRIKEYTQAKENLRSKGQSATIENIQKILSWSDNAIRSVVETIRKMEMQSLDSYLNESDKDSGTVMDMIASSECVSDDALSNPYAEELHIELQKALVELSGREQLVLKALFYQGYSEKTIAEYMGCTRQNISRIKTEAFKQIRTGKYRNALLSFLSVPAAKRARKKIVQDFNELSEDERNLLL</sequence>
<dbReference type="GO" id="GO:0006352">
    <property type="term" value="P:DNA-templated transcription initiation"/>
    <property type="evidence" value="ECO:0007669"/>
    <property type="project" value="InterPro"/>
</dbReference>
<dbReference type="GO" id="GO:0003677">
    <property type="term" value="F:DNA binding"/>
    <property type="evidence" value="ECO:0007669"/>
    <property type="project" value="UniProtKB-KW"/>
</dbReference>
<evidence type="ECO:0000256" key="3">
    <source>
        <dbReference type="ARBA" id="ARBA00023125"/>
    </source>
</evidence>
<dbReference type="EMBL" id="QSTI01000018">
    <property type="protein sequence ID" value="RGM47193.1"/>
    <property type="molecule type" value="Genomic_DNA"/>
</dbReference>
<feature type="domain" description="RNA polymerase sigma-70 region 2" evidence="5">
    <location>
        <begin position="52"/>
        <end position="100"/>
    </location>
</feature>
<dbReference type="SUPFAM" id="SSF88659">
    <property type="entry name" value="Sigma3 and sigma4 domains of RNA polymerase sigma factors"/>
    <property type="match status" value="2"/>
</dbReference>
<dbReference type="NCBIfam" id="TIGR02937">
    <property type="entry name" value="sigma70-ECF"/>
    <property type="match status" value="1"/>
</dbReference>
<dbReference type="Gene3D" id="1.10.1740.10">
    <property type="match status" value="1"/>
</dbReference>
<dbReference type="Pfam" id="PF04545">
    <property type="entry name" value="Sigma70_r4"/>
    <property type="match status" value="1"/>
</dbReference>
<evidence type="ECO:0008006" key="9">
    <source>
        <dbReference type="Google" id="ProtNLM"/>
    </source>
</evidence>
<keyword evidence="2" id="KW-0731">Sigma factor</keyword>
<gene>
    <name evidence="7" type="ORF">DXC13_10960</name>
</gene>
<dbReference type="PRINTS" id="PR00046">
    <property type="entry name" value="SIGMA70FCT"/>
</dbReference>
<evidence type="ECO:0000256" key="2">
    <source>
        <dbReference type="ARBA" id="ARBA00023082"/>
    </source>
</evidence>
<dbReference type="GO" id="GO:0016987">
    <property type="term" value="F:sigma factor activity"/>
    <property type="evidence" value="ECO:0007669"/>
    <property type="project" value="UniProtKB-KW"/>
</dbReference>
<protein>
    <recommendedName>
        <fullName evidence="9">Sigma-70 family RNA polymerase sigma factor</fullName>
    </recommendedName>
</protein>
<evidence type="ECO:0000259" key="5">
    <source>
        <dbReference type="Pfam" id="PF04542"/>
    </source>
</evidence>
<organism evidence="7 8">
    <name type="scientific">Agathobacter rectalis</name>
    <dbReference type="NCBI Taxonomy" id="39491"/>
    <lineage>
        <taxon>Bacteria</taxon>
        <taxon>Bacillati</taxon>
        <taxon>Bacillota</taxon>
        <taxon>Clostridia</taxon>
        <taxon>Lachnospirales</taxon>
        <taxon>Lachnospiraceae</taxon>
        <taxon>Agathobacter</taxon>
    </lineage>
</organism>
<dbReference type="InterPro" id="IPR007630">
    <property type="entry name" value="RNA_pol_sigma70_r4"/>
</dbReference>
<keyword evidence="4" id="KW-0804">Transcription</keyword>
<proteinExistence type="predicted"/>
<evidence type="ECO:0000313" key="7">
    <source>
        <dbReference type="EMBL" id="RGM47193.1"/>
    </source>
</evidence>
<dbReference type="PANTHER" id="PTHR30385:SF7">
    <property type="entry name" value="RNA POLYMERASE SIGMA FACTOR FLIA"/>
    <property type="match status" value="1"/>
</dbReference>
<dbReference type="InterPro" id="IPR013325">
    <property type="entry name" value="RNA_pol_sigma_r2"/>
</dbReference>
<evidence type="ECO:0000313" key="8">
    <source>
        <dbReference type="Proteomes" id="UP000260717"/>
    </source>
</evidence>
<comment type="caution">
    <text evidence="7">The sequence shown here is derived from an EMBL/GenBank/DDBJ whole genome shotgun (WGS) entry which is preliminary data.</text>
</comment>
<dbReference type="InterPro" id="IPR013324">
    <property type="entry name" value="RNA_pol_sigma_r3/r4-like"/>
</dbReference>
<dbReference type="Pfam" id="PF04542">
    <property type="entry name" value="Sigma70_r2"/>
    <property type="match status" value="1"/>
</dbReference>
<dbReference type="AlphaFoldDB" id="A0A3E4WY60"/>
<dbReference type="Gene3D" id="1.20.140.160">
    <property type="match status" value="1"/>
</dbReference>
<dbReference type="InterPro" id="IPR000943">
    <property type="entry name" value="RNA_pol_sigma70"/>
</dbReference>
<name>A0A3E4WY60_9FIRM</name>
<evidence type="ECO:0000256" key="1">
    <source>
        <dbReference type="ARBA" id="ARBA00023015"/>
    </source>
</evidence>
<reference evidence="7 8" key="1">
    <citation type="submission" date="2018-08" db="EMBL/GenBank/DDBJ databases">
        <title>A genome reference for cultivated species of the human gut microbiota.</title>
        <authorList>
            <person name="Zou Y."/>
            <person name="Xue W."/>
            <person name="Luo G."/>
        </authorList>
    </citation>
    <scope>NUCLEOTIDE SEQUENCE [LARGE SCALE GENOMIC DNA]</scope>
    <source>
        <strain evidence="7 8">OM08-12AT</strain>
    </source>
</reference>
<keyword evidence="3" id="KW-0238">DNA-binding</keyword>
<evidence type="ECO:0000259" key="6">
    <source>
        <dbReference type="Pfam" id="PF04545"/>
    </source>
</evidence>
<keyword evidence="1" id="KW-0805">Transcription regulation</keyword>
<dbReference type="Proteomes" id="UP000260717">
    <property type="component" value="Unassembled WGS sequence"/>
</dbReference>
<feature type="domain" description="RNA polymerase sigma-70 region 4" evidence="6">
    <location>
        <begin position="206"/>
        <end position="254"/>
    </location>
</feature>